<comment type="caution">
    <text evidence="2">The sequence shown here is derived from an EMBL/GenBank/DDBJ whole genome shotgun (WGS) entry which is preliminary data.</text>
</comment>
<dbReference type="RefSeq" id="WP_111319250.1">
    <property type="nucleotide sequence ID" value="NZ_BIFX01000001.1"/>
</dbReference>
<organism evidence="2 3">
    <name type="scientific">Thermosporothrix hazakensis</name>
    <dbReference type="NCBI Taxonomy" id="644383"/>
    <lineage>
        <taxon>Bacteria</taxon>
        <taxon>Bacillati</taxon>
        <taxon>Chloroflexota</taxon>
        <taxon>Ktedonobacteria</taxon>
        <taxon>Ktedonobacterales</taxon>
        <taxon>Thermosporotrichaceae</taxon>
        <taxon>Thermosporothrix</taxon>
    </lineage>
</organism>
<name>A0A326UWM8_THEHA</name>
<proteinExistence type="predicted"/>
<dbReference type="Proteomes" id="UP000248806">
    <property type="component" value="Unassembled WGS sequence"/>
</dbReference>
<reference evidence="2 3" key="1">
    <citation type="submission" date="2018-06" db="EMBL/GenBank/DDBJ databases">
        <title>Genomic Encyclopedia of Archaeal and Bacterial Type Strains, Phase II (KMG-II): from individual species to whole genera.</title>
        <authorList>
            <person name="Goeker M."/>
        </authorList>
    </citation>
    <scope>NUCLEOTIDE SEQUENCE [LARGE SCALE GENOMIC DNA]</scope>
    <source>
        <strain evidence="2 3">ATCC BAA-1881</strain>
    </source>
</reference>
<dbReference type="OrthoDB" id="163221at2"/>
<evidence type="ECO:0000256" key="1">
    <source>
        <dbReference type="SAM" id="MobiDB-lite"/>
    </source>
</evidence>
<sequence length="94" mass="11058">MHNLPYQPGDSEQPEQTLHTSETDQTETTQLALYKEHTQLKALLDSGFSWGEAIRLIDMKEGFYSNPEVRQRMEEDSHIQFARWLYEQGELNEN</sequence>
<accession>A0A326UWM8</accession>
<dbReference type="EMBL" id="QKUF01000001">
    <property type="protein sequence ID" value="PZW36743.1"/>
    <property type="molecule type" value="Genomic_DNA"/>
</dbReference>
<gene>
    <name evidence="2" type="ORF">EI42_00924</name>
</gene>
<dbReference type="AlphaFoldDB" id="A0A326UWM8"/>
<evidence type="ECO:0000313" key="3">
    <source>
        <dbReference type="Proteomes" id="UP000248806"/>
    </source>
</evidence>
<feature type="region of interest" description="Disordered" evidence="1">
    <location>
        <begin position="1"/>
        <end position="26"/>
    </location>
</feature>
<protein>
    <submittedName>
        <fullName evidence="2">Uncharacterized protein</fullName>
    </submittedName>
</protein>
<keyword evidence="3" id="KW-1185">Reference proteome</keyword>
<evidence type="ECO:0000313" key="2">
    <source>
        <dbReference type="EMBL" id="PZW36743.1"/>
    </source>
</evidence>